<evidence type="ECO:0000313" key="9">
    <source>
        <dbReference type="Proteomes" id="UP000072236"/>
    </source>
</evidence>
<dbReference type="OMA" id="FICKTSI"/>
<dbReference type="PANTHER" id="PTHR12714:SF9">
    <property type="entry name" value="PROTEIN-S-ISOPRENYLCYSTEINE O-METHYLTRANSFERASE"/>
    <property type="match status" value="1"/>
</dbReference>
<dbReference type="OrthoDB" id="9811969at2"/>
<proteinExistence type="predicted"/>
<feature type="transmembrane region" description="Helical" evidence="5">
    <location>
        <begin position="12"/>
        <end position="30"/>
    </location>
</feature>
<dbReference type="EMBL" id="PCGW01000014">
    <property type="protein sequence ID" value="PHO20276.1"/>
    <property type="molecule type" value="Genomic_DNA"/>
</dbReference>
<feature type="transmembrane region" description="Helical" evidence="5">
    <location>
        <begin position="89"/>
        <end position="119"/>
    </location>
</feature>
<keyword evidence="6" id="KW-0808">Transferase</keyword>
<keyword evidence="10" id="KW-1185">Reference proteome</keyword>
<evidence type="ECO:0000256" key="4">
    <source>
        <dbReference type="ARBA" id="ARBA00023136"/>
    </source>
</evidence>
<evidence type="ECO:0000313" key="7">
    <source>
        <dbReference type="EMBL" id="PHO20276.1"/>
    </source>
</evidence>
<dbReference type="SMR" id="A0A142FZ12"/>
<feature type="transmembrane region" description="Helical" evidence="5">
    <location>
        <begin position="36"/>
        <end position="59"/>
    </location>
</feature>
<dbReference type="Gene3D" id="1.20.120.1630">
    <property type="match status" value="1"/>
</dbReference>
<dbReference type="GO" id="GO:0032259">
    <property type="term" value="P:methylation"/>
    <property type="evidence" value="ECO:0007669"/>
    <property type="project" value="UniProtKB-KW"/>
</dbReference>
<dbReference type="RefSeq" id="WP_005539334.1">
    <property type="nucleotide sequence ID" value="NZ_CP012959.1"/>
</dbReference>
<keyword evidence="4 5" id="KW-0472">Membrane</keyword>
<name>A0A142FZ12_AGGAC</name>
<evidence type="ECO:0000313" key="6">
    <source>
        <dbReference type="EMBL" id="AMQ93642.1"/>
    </source>
</evidence>
<dbReference type="GO" id="GO:0012505">
    <property type="term" value="C:endomembrane system"/>
    <property type="evidence" value="ECO:0007669"/>
    <property type="project" value="UniProtKB-SubCell"/>
</dbReference>
<gene>
    <name evidence="6" type="ORF">ACT75_03440</name>
    <name evidence="7" type="ORF">CQR80_07960</name>
    <name evidence="8" type="ORF">FXB79_05405</name>
</gene>
<dbReference type="Proteomes" id="UP000323012">
    <property type="component" value="Unassembled WGS sequence"/>
</dbReference>
<dbReference type="AlphaFoldDB" id="A0A142FZ12"/>
<reference evidence="7 10" key="2">
    <citation type="submission" date="2017-10" db="EMBL/GenBank/DDBJ databases">
        <title>Draft genome sequences of Aggregatibacter actinomycetemcomitans strains 310a and 310b.</title>
        <authorList>
            <person name="May A.C."/>
            <person name="Ohta H."/>
            <person name="Maeda H."/>
            <person name="Kokeguchi S."/>
            <person name="Cugini C."/>
        </authorList>
    </citation>
    <scope>NUCLEOTIDE SEQUENCE [LARGE SCALE GENOMIC DNA]</scope>
    <source>
        <strain evidence="7 10">310b</strain>
    </source>
</reference>
<keyword evidence="3 5" id="KW-1133">Transmembrane helix</keyword>
<keyword evidence="2 5" id="KW-0812">Transmembrane</keyword>
<reference evidence="8 11" key="3">
    <citation type="submission" date="2019-08" db="EMBL/GenBank/DDBJ databases">
        <title>Whole genome sequencing of Aggregatibacter actinomycetemcomitans cultured from blood stream infections in Denmark reveals a novel phylogenetic lineage expressing serotype a membrane O polysaccharide.</title>
        <authorList>
            <person name="Nedergaard S."/>
            <person name="Kobel C.M."/>
            <person name="Nielsen M.B."/>
            <person name="Moeller R.T."/>
            <person name="Jensen A.B."/>
            <person name="Noerskov-Lauritsen N."/>
        </authorList>
    </citation>
    <scope>NUCLEOTIDE SEQUENCE [LARGE SCALE GENOMIC DNA]</scope>
    <source>
        <strain evidence="8 11">PN_563</strain>
    </source>
</reference>
<evidence type="ECO:0000256" key="5">
    <source>
        <dbReference type="SAM" id="Phobius"/>
    </source>
</evidence>
<reference evidence="6 9" key="1">
    <citation type="submission" date="2015-10" db="EMBL/GenBank/DDBJ databases">
        <title>Tn-seq of a polymicrobial infection.</title>
        <authorList>
            <person name="Stacy A."/>
            <person name="Rumbaugh K.P."/>
            <person name="Whiteley M."/>
        </authorList>
    </citation>
    <scope>NUCLEOTIDE SEQUENCE [LARGE SCALE GENOMIC DNA]</scope>
    <source>
        <strain evidence="6 9">624</strain>
    </source>
</reference>
<dbReference type="EMBL" id="CP012959">
    <property type="protein sequence ID" value="AMQ93642.1"/>
    <property type="molecule type" value="Genomic_DNA"/>
</dbReference>
<sequence>MSRNKPKIPIPPPLIFVFCALLMKLLPPVWQFPTSWGLVIIFSALGCFIGAGSVLQFLLAKTTVNPLQLETASQLVTTGIYKFTRNPMYLGLVFILLGWMCYLGSLSAVLGIVLFIWYITEFQIKREEESLRNIFGEQFTQYCHRTRRWL</sequence>
<evidence type="ECO:0000313" key="8">
    <source>
        <dbReference type="EMBL" id="TYA39114.1"/>
    </source>
</evidence>
<evidence type="ECO:0000256" key="1">
    <source>
        <dbReference type="ARBA" id="ARBA00004127"/>
    </source>
</evidence>
<dbReference type="PANTHER" id="PTHR12714">
    <property type="entry name" value="PROTEIN-S ISOPRENYLCYSTEINE O-METHYLTRANSFERASE"/>
    <property type="match status" value="1"/>
</dbReference>
<evidence type="ECO:0000313" key="10">
    <source>
        <dbReference type="Proteomes" id="UP000226080"/>
    </source>
</evidence>
<accession>A0A142FZ12</accession>
<evidence type="ECO:0000313" key="11">
    <source>
        <dbReference type="Proteomes" id="UP000323012"/>
    </source>
</evidence>
<protein>
    <submittedName>
        <fullName evidence="6">Isoprenylcysteine carboxyl methyltransferase</fullName>
    </submittedName>
    <submittedName>
        <fullName evidence="8">Isoprenylcysteine carboxylmethyltransferase family protein</fullName>
    </submittedName>
</protein>
<dbReference type="Pfam" id="PF04191">
    <property type="entry name" value="PEMT"/>
    <property type="match status" value="1"/>
</dbReference>
<dbReference type="KEGG" id="aact:ACT75_03440"/>
<organism evidence="8 11">
    <name type="scientific">Aggregatibacter actinomycetemcomitans</name>
    <name type="common">Actinobacillus actinomycetemcomitans</name>
    <name type="synonym">Haemophilus actinomycetemcomitans</name>
    <dbReference type="NCBI Taxonomy" id="714"/>
    <lineage>
        <taxon>Bacteria</taxon>
        <taxon>Pseudomonadati</taxon>
        <taxon>Pseudomonadota</taxon>
        <taxon>Gammaproteobacteria</taxon>
        <taxon>Pasteurellales</taxon>
        <taxon>Pasteurellaceae</taxon>
        <taxon>Aggregatibacter</taxon>
    </lineage>
</organism>
<dbReference type="Proteomes" id="UP000072236">
    <property type="component" value="Chromosome"/>
</dbReference>
<dbReference type="Proteomes" id="UP000226080">
    <property type="component" value="Unassembled WGS sequence"/>
</dbReference>
<dbReference type="EMBL" id="VSED01000011">
    <property type="protein sequence ID" value="TYA39114.1"/>
    <property type="molecule type" value="Genomic_DNA"/>
</dbReference>
<dbReference type="InterPro" id="IPR007318">
    <property type="entry name" value="Phopholipid_MeTrfase"/>
</dbReference>
<dbReference type="GO" id="GO:0008168">
    <property type="term" value="F:methyltransferase activity"/>
    <property type="evidence" value="ECO:0007669"/>
    <property type="project" value="UniProtKB-KW"/>
</dbReference>
<evidence type="ECO:0000256" key="2">
    <source>
        <dbReference type="ARBA" id="ARBA00022692"/>
    </source>
</evidence>
<dbReference type="eggNOG" id="COG2020">
    <property type="taxonomic scope" value="Bacteria"/>
</dbReference>
<evidence type="ECO:0000256" key="3">
    <source>
        <dbReference type="ARBA" id="ARBA00022989"/>
    </source>
</evidence>
<comment type="subcellular location">
    <subcellularLocation>
        <location evidence="1">Endomembrane system</location>
        <topology evidence="1">Multi-pass membrane protein</topology>
    </subcellularLocation>
</comment>
<keyword evidence="6" id="KW-0489">Methyltransferase</keyword>